<dbReference type="AlphaFoldDB" id="A0A2C9UUH4"/>
<accession>A0A2C9UUH4</accession>
<evidence type="ECO:0000313" key="4">
    <source>
        <dbReference type="Proteomes" id="UP000091857"/>
    </source>
</evidence>
<sequence>MTRVLALCLVIIALLIFLAPRSSQATGRSFSYAPYYAARSQRPVSPRRPPSPMNVSFHGRAKEFESQKRRVPTGSNPLHNKKRL</sequence>
<evidence type="ECO:0000313" key="3">
    <source>
        <dbReference type="EMBL" id="OAY35093.1"/>
    </source>
</evidence>
<feature type="signal peptide" evidence="2">
    <location>
        <begin position="1"/>
        <end position="25"/>
    </location>
</feature>
<evidence type="ECO:0000256" key="2">
    <source>
        <dbReference type="SAM" id="SignalP"/>
    </source>
</evidence>
<protein>
    <submittedName>
        <fullName evidence="3">Uncharacterized protein</fullName>
    </submittedName>
</protein>
<dbReference type="EMBL" id="CM004398">
    <property type="protein sequence ID" value="OAY35093.1"/>
    <property type="molecule type" value="Genomic_DNA"/>
</dbReference>
<proteinExistence type="predicted"/>
<feature type="chain" id="PRO_5012880799" evidence="2">
    <location>
        <begin position="26"/>
        <end position="84"/>
    </location>
</feature>
<feature type="region of interest" description="Disordered" evidence="1">
    <location>
        <begin position="41"/>
        <end position="84"/>
    </location>
</feature>
<organism evidence="3 4">
    <name type="scientific">Manihot esculenta</name>
    <name type="common">Cassava</name>
    <name type="synonym">Jatropha manihot</name>
    <dbReference type="NCBI Taxonomy" id="3983"/>
    <lineage>
        <taxon>Eukaryota</taxon>
        <taxon>Viridiplantae</taxon>
        <taxon>Streptophyta</taxon>
        <taxon>Embryophyta</taxon>
        <taxon>Tracheophyta</taxon>
        <taxon>Spermatophyta</taxon>
        <taxon>Magnoliopsida</taxon>
        <taxon>eudicotyledons</taxon>
        <taxon>Gunneridae</taxon>
        <taxon>Pentapetalae</taxon>
        <taxon>rosids</taxon>
        <taxon>fabids</taxon>
        <taxon>Malpighiales</taxon>
        <taxon>Euphorbiaceae</taxon>
        <taxon>Crotonoideae</taxon>
        <taxon>Manihoteae</taxon>
        <taxon>Manihot</taxon>
    </lineage>
</organism>
<comment type="caution">
    <text evidence="3">The sequence shown here is derived from an EMBL/GenBank/DDBJ whole genome shotgun (WGS) entry which is preliminary data.</text>
</comment>
<name>A0A2C9UUH4_MANES</name>
<reference evidence="4" key="1">
    <citation type="journal article" date="2016" name="Nat. Biotechnol.">
        <title>Sequencing wild and cultivated cassava and related species reveals extensive interspecific hybridization and genetic diversity.</title>
        <authorList>
            <person name="Bredeson J.V."/>
            <person name="Lyons J.B."/>
            <person name="Prochnik S.E."/>
            <person name="Wu G.A."/>
            <person name="Ha C.M."/>
            <person name="Edsinger-Gonzales E."/>
            <person name="Grimwood J."/>
            <person name="Schmutz J."/>
            <person name="Rabbi I.Y."/>
            <person name="Egesi C."/>
            <person name="Nauluvula P."/>
            <person name="Lebot V."/>
            <person name="Ndunguru J."/>
            <person name="Mkamilo G."/>
            <person name="Bart R.S."/>
            <person name="Setter T.L."/>
            <person name="Gleadow R.M."/>
            <person name="Kulakow P."/>
            <person name="Ferguson M.E."/>
            <person name="Rounsley S."/>
            <person name="Rokhsar D.S."/>
        </authorList>
    </citation>
    <scope>NUCLEOTIDE SEQUENCE [LARGE SCALE GENOMIC DNA]</scope>
    <source>
        <strain evidence="4">cv. AM560-2</strain>
    </source>
</reference>
<keyword evidence="2" id="KW-0732">Signal</keyword>
<dbReference type="Gramene" id="Manes.12G071700.1.v8.1">
    <property type="protein sequence ID" value="Manes.12G071700.1.v8.1.CDS"/>
    <property type="gene ID" value="Manes.12G071700.v8.1"/>
</dbReference>
<keyword evidence="4" id="KW-1185">Reference proteome</keyword>
<dbReference type="Proteomes" id="UP000091857">
    <property type="component" value="Chromosome 12"/>
</dbReference>
<evidence type="ECO:0000256" key="1">
    <source>
        <dbReference type="SAM" id="MobiDB-lite"/>
    </source>
</evidence>
<gene>
    <name evidence="3" type="ORF">MANES_12G071700v8</name>
</gene>